<evidence type="ECO:0000313" key="3">
    <source>
        <dbReference type="Proteomes" id="UP000030671"/>
    </source>
</evidence>
<dbReference type="EMBL" id="KI925457">
    <property type="protein sequence ID" value="ETW83395.1"/>
    <property type="molecule type" value="Genomic_DNA"/>
</dbReference>
<organism evidence="2 3">
    <name type="scientific">Heterobasidion irregulare (strain TC 32-1)</name>
    <dbReference type="NCBI Taxonomy" id="747525"/>
    <lineage>
        <taxon>Eukaryota</taxon>
        <taxon>Fungi</taxon>
        <taxon>Dikarya</taxon>
        <taxon>Basidiomycota</taxon>
        <taxon>Agaricomycotina</taxon>
        <taxon>Agaricomycetes</taxon>
        <taxon>Russulales</taxon>
        <taxon>Bondarzewiaceae</taxon>
        <taxon>Heterobasidion</taxon>
        <taxon>Heterobasidion annosum species complex</taxon>
    </lineage>
</organism>
<proteinExistence type="predicted"/>
<dbReference type="GeneID" id="20676941"/>
<feature type="compositionally biased region" description="Low complexity" evidence="1">
    <location>
        <begin position="743"/>
        <end position="753"/>
    </location>
</feature>
<dbReference type="InParanoid" id="W4KDK3"/>
<feature type="region of interest" description="Disordered" evidence="1">
    <location>
        <begin position="456"/>
        <end position="513"/>
    </location>
</feature>
<feature type="region of interest" description="Disordered" evidence="1">
    <location>
        <begin position="1"/>
        <end position="51"/>
    </location>
</feature>
<dbReference type="Gene3D" id="3.30.1520.10">
    <property type="entry name" value="Phox-like domain"/>
    <property type="match status" value="1"/>
</dbReference>
<feature type="region of interest" description="Disordered" evidence="1">
    <location>
        <begin position="613"/>
        <end position="649"/>
    </location>
</feature>
<dbReference type="AlphaFoldDB" id="W4KDK3"/>
<dbReference type="GO" id="GO:0035091">
    <property type="term" value="F:phosphatidylinositol binding"/>
    <property type="evidence" value="ECO:0007669"/>
    <property type="project" value="InterPro"/>
</dbReference>
<feature type="region of interest" description="Disordered" evidence="1">
    <location>
        <begin position="562"/>
        <end position="583"/>
    </location>
</feature>
<dbReference type="Proteomes" id="UP000030671">
    <property type="component" value="Unassembled WGS sequence"/>
</dbReference>
<dbReference type="STRING" id="747525.W4KDK3"/>
<feature type="region of interest" description="Disordered" evidence="1">
    <location>
        <begin position="413"/>
        <end position="434"/>
    </location>
</feature>
<feature type="compositionally biased region" description="Pro residues" evidence="1">
    <location>
        <begin position="807"/>
        <end position="818"/>
    </location>
</feature>
<evidence type="ECO:0008006" key="4">
    <source>
        <dbReference type="Google" id="ProtNLM"/>
    </source>
</evidence>
<name>W4KDK3_HETIT</name>
<keyword evidence="3" id="KW-1185">Reference proteome</keyword>
<dbReference type="RefSeq" id="XP_009545651.1">
    <property type="nucleotide sequence ID" value="XM_009547356.1"/>
</dbReference>
<feature type="region of interest" description="Disordered" evidence="1">
    <location>
        <begin position="800"/>
        <end position="900"/>
    </location>
</feature>
<feature type="compositionally biased region" description="Pro residues" evidence="1">
    <location>
        <begin position="864"/>
        <end position="890"/>
    </location>
</feature>
<sequence>MEDRHSASSMVLVDDALKSKTIDGQDKPGKGKDEKSQGENPEADAGDKWHGAGGMAETYACSSLSPALFPLGPRPQLPCAPRIPRLSFFSPVDDDDDDDAREPVLGHPALLTTVWEPASVTLTHIYSTARSRVDLLLTPPQLDNRHHSCPYLEGSCPRFILAFEIRVQMDAFPVNVPGTQSGPPIPDYYKRAVYRAAPSQFHVEVLPPAKIGGAYGYGMRITPLQDDRVTVKTTSTKSDYVVWRRWEDCLWFQDVLEIEYSMKAREKRARLFAGKGVKKNGLYMHDHASSFESLPPGPDPKSVSKDIHDYLPKLNKKGTLFRPSQATVALRHREFAALIDALFGDDVPALIAELRKERIIRDFFGHWRRDHDLAAKHKANRALVTQSLSAGAFSTYFSASNVSLSLPDAYPDVPTTPAPAPSTHSIERSESSSSLSLSDTDISFFFPKAPSSAPARLRTFDQSQTITEEPRLASERSSSSTHALSSTPPRTPAIPPKSARRSASATKQSERKKDEFTIEEFPLFLTSETREGLNLSGKSIAQANARPIPLRSGLASLPEEQELGSTLSYGENESESLPPSSLRSRYTSLTKGDPANRNCVLFVESIDGLATLGEAVNPDPISPATSEPYPDAFDMSPPTSSSRPPSLVMSSFSVQSSSSWYSTESAPRSRPGSPHSIISNDLDLPFVEGPSYPITPASADMFPVSAGPFPRLSTISMDSYQGVSIPERSIKRRSISPGPPLSPSTGSSVSSGSRRPRSYSQPLPMHEEQPWSDLGEDFIQSYLDNSSVLESIADSDSFEFTASRPQTPTPSERPPSPDPSSNANSDVIPSPSSHRQQIAMYLTPERLPRSRSYQDRPAGQFHLPLPPPRPSPSQPLPDPPQFPPPLPSVPSPHLRSYPSPPDDTLVVKAALGDAIVVFRTPRAGSLADLRLRVHNKFSRQEGITPPEPFVLAYLPPLMPGARSRMSSMSSASSADLAKMLPLVSEEEWSRAIATCGPKLVLRIVEVSEEE</sequence>
<dbReference type="eggNOG" id="ENOG502SICQ">
    <property type="taxonomic scope" value="Eukaryota"/>
</dbReference>
<feature type="region of interest" description="Disordered" evidence="1">
    <location>
        <begin position="725"/>
        <end position="770"/>
    </location>
</feature>
<protein>
    <recommendedName>
        <fullName evidence="4">PX domain-containing protein</fullName>
    </recommendedName>
</protein>
<dbReference type="KEGG" id="hir:HETIRDRAFT_458734"/>
<evidence type="ECO:0000256" key="1">
    <source>
        <dbReference type="SAM" id="MobiDB-lite"/>
    </source>
</evidence>
<dbReference type="OrthoDB" id="3244370at2759"/>
<dbReference type="InterPro" id="IPR036871">
    <property type="entry name" value="PX_dom_sf"/>
</dbReference>
<feature type="compositionally biased region" description="Basic and acidic residues" evidence="1">
    <location>
        <begin position="15"/>
        <end position="37"/>
    </location>
</feature>
<evidence type="ECO:0000313" key="2">
    <source>
        <dbReference type="EMBL" id="ETW83395.1"/>
    </source>
</evidence>
<gene>
    <name evidence="2" type="ORF">HETIRDRAFT_458734</name>
</gene>
<accession>W4KDK3</accession>
<dbReference type="HOGENOM" id="CLU_295798_0_0_1"/>
<reference evidence="2 3" key="1">
    <citation type="journal article" date="2012" name="New Phytol.">
        <title>Insight into trade-off between wood decay and parasitism from the genome of a fungal forest pathogen.</title>
        <authorList>
            <person name="Olson A."/>
            <person name="Aerts A."/>
            <person name="Asiegbu F."/>
            <person name="Belbahri L."/>
            <person name="Bouzid O."/>
            <person name="Broberg A."/>
            <person name="Canback B."/>
            <person name="Coutinho P.M."/>
            <person name="Cullen D."/>
            <person name="Dalman K."/>
            <person name="Deflorio G."/>
            <person name="van Diepen L.T."/>
            <person name="Dunand C."/>
            <person name="Duplessis S."/>
            <person name="Durling M."/>
            <person name="Gonthier P."/>
            <person name="Grimwood J."/>
            <person name="Fossdal C.G."/>
            <person name="Hansson D."/>
            <person name="Henrissat B."/>
            <person name="Hietala A."/>
            <person name="Himmelstrand K."/>
            <person name="Hoffmeister D."/>
            <person name="Hogberg N."/>
            <person name="James T.Y."/>
            <person name="Karlsson M."/>
            <person name="Kohler A."/>
            <person name="Kues U."/>
            <person name="Lee Y.H."/>
            <person name="Lin Y.C."/>
            <person name="Lind M."/>
            <person name="Lindquist E."/>
            <person name="Lombard V."/>
            <person name="Lucas S."/>
            <person name="Lunden K."/>
            <person name="Morin E."/>
            <person name="Murat C."/>
            <person name="Park J."/>
            <person name="Raffaello T."/>
            <person name="Rouze P."/>
            <person name="Salamov A."/>
            <person name="Schmutz J."/>
            <person name="Solheim H."/>
            <person name="Stahlberg J."/>
            <person name="Velez H."/>
            <person name="de Vries R.P."/>
            <person name="Wiebenga A."/>
            <person name="Woodward S."/>
            <person name="Yakovlev I."/>
            <person name="Garbelotto M."/>
            <person name="Martin F."/>
            <person name="Grigoriev I.V."/>
            <person name="Stenlid J."/>
        </authorList>
    </citation>
    <scope>NUCLEOTIDE SEQUENCE [LARGE SCALE GENOMIC DNA]</scope>
    <source>
        <strain evidence="2 3">TC 32-1</strain>
    </source>
</reference>
<feature type="compositionally biased region" description="Low complexity" evidence="1">
    <location>
        <begin position="475"/>
        <end position="488"/>
    </location>
</feature>
<feature type="compositionally biased region" description="Low complexity" evidence="1">
    <location>
        <begin position="636"/>
        <end position="649"/>
    </location>
</feature>